<dbReference type="InterPro" id="IPR042240">
    <property type="entry name" value="CHASE_sf"/>
</dbReference>
<dbReference type="SMART" id="SM00052">
    <property type="entry name" value="EAL"/>
    <property type="match status" value="1"/>
</dbReference>
<dbReference type="CDD" id="cd01948">
    <property type="entry name" value="EAL"/>
    <property type="match status" value="1"/>
</dbReference>
<dbReference type="InterPro" id="IPR052155">
    <property type="entry name" value="Biofilm_reg_signaling"/>
</dbReference>
<dbReference type="CDD" id="cd00130">
    <property type="entry name" value="PAS"/>
    <property type="match status" value="1"/>
</dbReference>
<dbReference type="GO" id="GO:0016020">
    <property type="term" value="C:membrane"/>
    <property type="evidence" value="ECO:0007669"/>
    <property type="project" value="UniProtKB-SubCell"/>
</dbReference>
<keyword evidence="3" id="KW-1133">Transmembrane helix</keyword>
<keyword evidence="5" id="KW-0175">Coiled coil</keyword>
<dbReference type="KEGG" id="niy:FQ775_18405"/>
<dbReference type="InterPro" id="IPR006189">
    <property type="entry name" value="CHASE_dom"/>
</dbReference>
<evidence type="ECO:0000259" key="7">
    <source>
        <dbReference type="PROSITE" id="PS50113"/>
    </source>
</evidence>
<dbReference type="EMBL" id="CP042301">
    <property type="protein sequence ID" value="QDZ02195.2"/>
    <property type="molecule type" value="Genomic_DNA"/>
</dbReference>
<dbReference type="SUPFAM" id="SSF141868">
    <property type="entry name" value="EAL domain-like"/>
    <property type="match status" value="1"/>
</dbReference>
<dbReference type="PROSITE" id="PS50887">
    <property type="entry name" value="GGDEF"/>
    <property type="match status" value="1"/>
</dbReference>
<dbReference type="FunFam" id="3.30.70.270:FF:000001">
    <property type="entry name" value="Diguanylate cyclase domain protein"/>
    <property type="match status" value="1"/>
</dbReference>
<feature type="domain" description="EAL" evidence="9">
    <location>
        <begin position="615"/>
        <end position="866"/>
    </location>
</feature>
<dbReference type="InterPro" id="IPR000700">
    <property type="entry name" value="PAS-assoc_C"/>
</dbReference>
<dbReference type="SUPFAM" id="SSF55785">
    <property type="entry name" value="PYP-like sensor domain (PAS domain)"/>
    <property type="match status" value="1"/>
</dbReference>
<evidence type="ECO:0000313" key="11">
    <source>
        <dbReference type="EMBL" id="QDZ02195.2"/>
    </source>
</evidence>
<dbReference type="SMART" id="SM00267">
    <property type="entry name" value="GGDEF"/>
    <property type="match status" value="1"/>
</dbReference>
<dbReference type="InterPro" id="IPR000014">
    <property type="entry name" value="PAS"/>
</dbReference>
<accession>A0A5B8L2T0</accession>
<dbReference type="Pfam" id="PF08447">
    <property type="entry name" value="PAS_3"/>
    <property type="match status" value="1"/>
</dbReference>
<dbReference type="PROSITE" id="PS50883">
    <property type="entry name" value="EAL"/>
    <property type="match status" value="1"/>
</dbReference>
<dbReference type="Pfam" id="PF00563">
    <property type="entry name" value="EAL"/>
    <property type="match status" value="1"/>
</dbReference>
<evidence type="ECO:0000259" key="9">
    <source>
        <dbReference type="PROSITE" id="PS50883"/>
    </source>
</evidence>
<feature type="coiled-coil region" evidence="5">
    <location>
        <begin position="408"/>
        <end position="435"/>
    </location>
</feature>
<keyword evidence="4" id="KW-0472">Membrane</keyword>
<dbReference type="PROSITE" id="PS50113">
    <property type="entry name" value="PAC"/>
    <property type="match status" value="1"/>
</dbReference>
<feature type="domain" description="GGDEF" evidence="10">
    <location>
        <begin position="466"/>
        <end position="606"/>
    </location>
</feature>
<dbReference type="InterPro" id="IPR035919">
    <property type="entry name" value="EAL_sf"/>
</dbReference>
<dbReference type="Pfam" id="PF03924">
    <property type="entry name" value="CHASE"/>
    <property type="match status" value="1"/>
</dbReference>
<dbReference type="InterPro" id="IPR000160">
    <property type="entry name" value="GGDEF_dom"/>
</dbReference>
<dbReference type="PROSITE" id="PS50112">
    <property type="entry name" value="PAS"/>
    <property type="match status" value="1"/>
</dbReference>
<dbReference type="Gene3D" id="3.30.450.350">
    <property type="entry name" value="CHASE domain"/>
    <property type="match status" value="1"/>
</dbReference>
<proteinExistence type="predicted"/>
<dbReference type="SMART" id="SM01079">
    <property type="entry name" value="CHASE"/>
    <property type="match status" value="1"/>
</dbReference>
<comment type="subcellular location">
    <subcellularLocation>
        <location evidence="1">Membrane</location>
    </subcellularLocation>
</comment>
<dbReference type="Gene3D" id="3.30.450.20">
    <property type="entry name" value="PAS domain"/>
    <property type="match status" value="1"/>
</dbReference>
<dbReference type="InterPro" id="IPR029787">
    <property type="entry name" value="Nucleotide_cyclase"/>
</dbReference>
<evidence type="ECO:0000256" key="3">
    <source>
        <dbReference type="ARBA" id="ARBA00022989"/>
    </source>
</evidence>
<protein>
    <submittedName>
        <fullName evidence="11">EAL domain-containing protein</fullName>
    </submittedName>
</protein>
<dbReference type="Pfam" id="PF00990">
    <property type="entry name" value="GGDEF"/>
    <property type="match status" value="1"/>
</dbReference>
<evidence type="ECO:0000313" key="12">
    <source>
        <dbReference type="Proteomes" id="UP000321389"/>
    </source>
</evidence>
<feature type="domain" description="PAC" evidence="7">
    <location>
        <begin position="362"/>
        <end position="413"/>
    </location>
</feature>
<dbReference type="SUPFAM" id="SSF55073">
    <property type="entry name" value="Nucleotide cyclase"/>
    <property type="match status" value="1"/>
</dbReference>
<dbReference type="Proteomes" id="UP000321389">
    <property type="component" value="Chromosome"/>
</dbReference>
<dbReference type="CDD" id="cd01949">
    <property type="entry name" value="GGDEF"/>
    <property type="match status" value="1"/>
</dbReference>
<dbReference type="SMART" id="SM00091">
    <property type="entry name" value="PAS"/>
    <property type="match status" value="1"/>
</dbReference>
<name>A0A5B8L2T0_9HYPH</name>
<evidence type="ECO:0000259" key="10">
    <source>
        <dbReference type="PROSITE" id="PS50887"/>
    </source>
</evidence>
<sequence>MAFVVVAAAGVFAESQNRAVFQRDLRAEIRSEIGLIRARLEGKINGNVQLVRGLVATIETEPGMSQARFAELSASLLAADSQIRHVAAAPGLVVSMIHPMKGNEKALGLDYRKNEAQRDAALRVRDARQVVLAGPVDLVQGGKALIARFPVFTGVDAKQFWGIVSAVIEIDRLYAASGLFGLGERLDVVICGKDASGNGVPFYGDAAIVAQDPVSVEVALPSGTWEILALPRGGWEAHGPNPWPLRLLVFVAGALILVPTFVTGRLIEERQRHIGELRRREKQLERMSRRLGLALATSRVGVWEMDIDNNELFWDDRMNELYGYDADGGSRGYSHWAERLHPDDIERAEEEFRVAVEETGKYHSEYRLVLPDGTARHIRAIGAVYRDDGEPTRIVGVNWDVSADIALNQDLKRAKQVTEARNSELEAAKERIEHNALHDSLTGLANRRYLDELLAEHAERAKAEGETAALLHIDLDRFKQINDTLGHAAGDAVLVHAARALLDNVAASDFVARVGGDEFVVVCRRPRESAEASVESLGNLAERIIACIQRPVVYEGHECRVGASIGIATDAGEGESADPKRLLVNADIALYRAKSRGRNRFQFFNEALQAEIVTTKRIADEILSGIERGEFVPHYQPQFDAETLELVGVEALARWHHPRRGVLPPAMFMKIAEELNVVDLIDRMVLERTLADLAVWDKAGIVVPKASVNVSARRLRDEDLIRGLRGLAITPGRIAFELVESIFLDEQDDAVAWNVDKIKDLGIDVEIDDFGTGYASIVSLLKLKPSRLKIDRQLIMPIADDLARRQLVGSIIDIGTSLGIEVLAEGVETMEHASILRRLGCHALQGYAFARAMDGDALAGFVRARQWKQAS</sequence>
<evidence type="ECO:0000259" key="6">
    <source>
        <dbReference type="PROSITE" id="PS50112"/>
    </source>
</evidence>
<dbReference type="Gene3D" id="2.10.70.100">
    <property type="match status" value="1"/>
</dbReference>
<dbReference type="PANTHER" id="PTHR44757">
    <property type="entry name" value="DIGUANYLATE CYCLASE DGCP"/>
    <property type="match status" value="1"/>
</dbReference>
<evidence type="ECO:0000259" key="8">
    <source>
        <dbReference type="PROSITE" id="PS50839"/>
    </source>
</evidence>
<dbReference type="GO" id="GO:0003824">
    <property type="term" value="F:catalytic activity"/>
    <property type="evidence" value="ECO:0007669"/>
    <property type="project" value="UniProtKB-ARBA"/>
</dbReference>
<reference evidence="11" key="1">
    <citation type="submission" date="2020-04" db="EMBL/GenBank/DDBJ databases">
        <title>Nitratireductor sp. nov. isolated from mangrove soil.</title>
        <authorList>
            <person name="Ye Y."/>
        </authorList>
    </citation>
    <scope>NUCLEOTIDE SEQUENCE</scope>
    <source>
        <strain evidence="11">SY7</strain>
    </source>
</reference>
<feature type="domain" description="PAS" evidence="6">
    <location>
        <begin position="287"/>
        <end position="359"/>
    </location>
</feature>
<dbReference type="Gene3D" id="3.20.20.450">
    <property type="entry name" value="EAL domain"/>
    <property type="match status" value="1"/>
</dbReference>
<dbReference type="AlphaFoldDB" id="A0A5B8L2T0"/>
<gene>
    <name evidence="11" type="ORF">FQ775_18405</name>
</gene>
<dbReference type="Gene3D" id="3.30.70.270">
    <property type="match status" value="1"/>
</dbReference>
<evidence type="ECO:0000256" key="2">
    <source>
        <dbReference type="ARBA" id="ARBA00022692"/>
    </source>
</evidence>
<dbReference type="NCBIfam" id="TIGR00229">
    <property type="entry name" value="sensory_box"/>
    <property type="match status" value="1"/>
</dbReference>
<organism evidence="11 12">
    <name type="scientific">Nitratireductor mangrovi</name>
    <dbReference type="NCBI Taxonomy" id="2599600"/>
    <lineage>
        <taxon>Bacteria</taxon>
        <taxon>Pseudomonadati</taxon>
        <taxon>Pseudomonadota</taxon>
        <taxon>Alphaproteobacteria</taxon>
        <taxon>Hyphomicrobiales</taxon>
        <taxon>Phyllobacteriaceae</taxon>
        <taxon>Nitratireductor</taxon>
    </lineage>
</organism>
<dbReference type="NCBIfam" id="TIGR00254">
    <property type="entry name" value="GGDEF"/>
    <property type="match status" value="1"/>
</dbReference>
<dbReference type="InterPro" id="IPR013655">
    <property type="entry name" value="PAS_fold_3"/>
</dbReference>
<keyword evidence="2" id="KW-0812">Transmembrane</keyword>
<dbReference type="GO" id="GO:0007165">
    <property type="term" value="P:signal transduction"/>
    <property type="evidence" value="ECO:0007669"/>
    <property type="project" value="UniProtKB-ARBA"/>
</dbReference>
<feature type="domain" description="CHASE" evidence="8">
    <location>
        <begin position="93"/>
        <end position="228"/>
    </location>
</feature>
<dbReference type="InterPro" id="IPR043128">
    <property type="entry name" value="Rev_trsase/Diguanyl_cyclase"/>
</dbReference>
<dbReference type="PROSITE" id="PS50839">
    <property type="entry name" value="CHASE"/>
    <property type="match status" value="1"/>
</dbReference>
<dbReference type="InterPro" id="IPR035965">
    <property type="entry name" value="PAS-like_dom_sf"/>
</dbReference>
<dbReference type="PANTHER" id="PTHR44757:SF2">
    <property type="entry name" value="BIOFILM ARCHITECTURE MAINTENANCE PROTEIN MBAA"/>
    <property type="match status" value="1"/>
</dbReference>
<evidence type="ECO:0000256" key="5">
    <source>
        <dbReference type="SAM" id="Coils"/>
    </source>
</evidence>
<evidence type="ECO:0000256" key="4">
    <source>
        <dbReference type="ARBA" id="ARBA00023136"/>
    </source>
</evidence>
<keyword evidence="12" id="KW-1185">Reference proteome</keyword>
<dbReference type="InterPro" id="IPR001633">
    <property type="entry name" value="EAL_dom"/>
</dbReference>
<evidence type="ECO:0000256" key="1">
    <source>
        <dbReference type="ARBA" id="ARBA00004370"/>
    </source>
</evidence>